<dbReference type="InterPro" id="IPR007420">
    <property type="entry name" value="DUF465"/>
</dbReference>
<dbReference type="EMBL" id="CP046172">
    <property type="protein sequence ID" value="QIS13673.1"/>
    <property type="molecule type" value="Genomic_DNA"/>
</dbReference>
<keyword evidence="1" id="KW-0175">Coiled coil</keyword>
<dbReference type="RefSeq" id="WP_167476182.1">
    <property type="nucleotide sequence ID" value="NZ_CP046172.1"/>
</dbReference>
<sequence length="69" mass="8089">MATGPDGTSQQDQFDRLAELQERHRRLDRQIEQLQSRPDIDDLVLHRLKKEKLLAKDQIVMLQSQLGTH</sequence>
<accession>A0A6G9YL67</accession>
<evidence type="ECO:0000256" key="1">
    <source>
        <dbReference type="SAM" id="Coils"/>
    </source>
</evidence>
<dbReference type="Pfam" id="PF04325">
    <property type="entry name" value="DUF465"/>
    <property type="match status" value="1"/>
</dbReference>
<name>A0A6G9YL67_9NOCA</name>
<dbReference type="Proteomes" id="UP000503540">
    <property type="component" value="Chromosome"/>
</dbReference>
<dbReference type="InterPro" id="IPR038444">
    <property type="entry name" value="DUF465_sf"/>
</dbReference>
<proteinExistence type="predicted"/>
<dbReference type="AlphaFoldDB" id="A0A6G9YL67"/>
<evidence type="ECO:0000313" key="2">
    <source>
        <dbReference type="EMBL" id="QIS13673.1"/>
    </source>
</evidence>
<dbReference type="Gene3D" id="6.10.280.50">
    <property type="match status" value="1"/>
</dbReference>
<feature type="coiled-coil region" evidence="1">
    <location>
        <begin position="10"/>
        <end position="65"/>
    </location>
</feature>
<keyword evidence="3" id="KW-1185">Reference proteome</keyword>
<dbReference type="KEGG" id="nah:F5544_29140"/>
<evidence type="ECO:0000313" key="3">
    <source>
        <dbReference type="Proteomes" id="UP000503540"/>
    </source>
</evidence>
<gene>
    <name evidence="2" type="ORF">F5544_29140</name>
</gene>
<protein>
    <submittedName>
        <fullName evidence="2">DUF465 domain-containing protein</fullName>
    </submittedName>
</protein>
<organism evidence="2 3">
    <name type="scientific">Nocardia arthritidis</name>
    <dbReference type="NCBI Taxonomy" id="228602"/>
    <lineage>
        <taxon>Bacteria</taxon>
        <taxon>Bacillati</taxon>
        <taxon>Actinomycetota</taxon>
        <taxon>Actinomycetes</taxon>
        <taxon>Mycobacteriales</taxon>
        <taxon>Nocardiaceae</taxon>
        <taxon>Nocardia</taxon>
    </lineage>
</organism>
<reference evidence="2 3" key="1">
    <citation type="journal article" date="2019" name="ACS Chem. Biol.">
        <title>Identification and Mobilization of a Cryptic Antibiotic Biosynthesis Gene Locus from a Human-Pathogenic Nocardia Isolate.</title>
        <authorList>
            <person name="Herisse M."/>
            <person name="Ishida K."/>
            <person name="Porter J.L."/>
            <person name="Howden B."/>
            <person name="Hertweck C."/>
            <person name="Stinear T.P."/>
            <person name="Pidot S.J."/>
        </authorList>
    </citation>
    <scope>NUCLEOTIDE SEQUENCE [LARGE SCALE GENOMIC DNA]</scope>
    <source>
        <strain evidence="2 3">AUSMDU00012717</strain>
    </source>
</reference>